<gene>
    <name evidence="15" type="ORF">LRAMOSA10470</name>
</gene>
<comment type="catalytic activity">
    <reaction evidence="11">
        <text>ATP + H2O = ADP + phosphate + H(+)</text>
        <dbReference type="Rhea" id="RHEA:13065"/>
        <dbReference type="ChEBI" id="CHEBI:15377"/>
        <dbReference type="ChEBI" id="CHEBI:15378"/>
        <dbReference type="ChEBI" id="CHEBI:30616"/>
        <dbReference type="ChEBI" id="CHEBI:43474"/>
        <dbReference type="ChEBI" id="CHEBI:456216"/>
        <dbReference type="EC" id="3.6.4.13"/>
    </reaction>
</comment>
<dbReference type="InterPro" id="IPR014001">
    <property type="entry name" value="Helicase_ATP-bd"/>
</dbReference>
<keyword evidence="5" id="KW-0547">Nucleotide-binding</keyword>
<dbReference type="CDD" id="cd18791">
    <property type="entry name" value="SF2_C_RHA"/>
    <property type="match status" value="1"/>
</dbReference>
<dbReference type="GO" id="GO:0016787">
    <property type="term" value="F:hydrolase activity"/>
    <property type="evidence" value="ECO:0007669"/>
    <property type="project" value="UniProtKB-KW"/>
</dbReference>
<dbReference type="EC" id="3.6.4.13" evidence="2"/>
<dbReference type="SMART" id="SM00847">
    <property type="entry name" value="HA2"/>
    <property type="match status" value="1"/>
</dbReference>
<dbReference type="GO" id="GO:0005524">
    <property type="term" value="F:ATP binding"/>
    <property type="evidence" value="ECO:0007669"/>
    <property type="project" value="UniProtKB-KW"/>
</dbReference>
<dbReference type="FunFam" id="1.20.120.1080:FF:000002">
    <property type="entry name" value="Putative ATP-dependent RNA helicase DHX36"/>
    <property type="match status" value="1"/>
</dbReference>
<keyword evidence="7" id="KW-0347">Helicase</keyword>
<dbReference type="GO" id="GO:0003724">
    <property type="term" value="F:RNA helicase activity"/>
    <property type="evidence" value="ECO:0007669"/>
    <property type="project" value="UniProtKB-EC"/>
</dbReference>
<evidence type="ECO:0000259" key="14">
    <source>
        <dbReference type="PROSITE" id="PS51194"/>
    </source>
</evidence>
<evidence type="ECO:0000256" key="7">
    <source>
        <dbReference type="ARBA" id="ARBA00022806"/>
    </source>
</evidence>
<dbReference type="PANTHER" id="PTHR18934:SF145">
    <property type="entry name" value="ATP-DEPENDENT RNA HELICASE DHX57-RELATED"/>
    <property type="match status" value="1"/>
</dbReference>
<evidence type="ECO:0000256" key="11">
    <source>
        <dbReference type="ARBA" id="ARBA00047984"/>
    </source>
</evidence>
<organism evidence="15">
    <name type="scientific">Lichtheimia ramosa</name>
    <dbReference type="NCBI Taxonomy" id="688394"/>
    <lineage>
        <taxon>Eukaryota</taxon>
        <taxon>Fungi</taxon>
        <taxon>Fungi incertae sedis</taxon>
        <taxon>Mucoromycota</taxon>
        <taxon>Mucoromycotina</taxon>
        <taxon>Mucoromycetes</taxon>
        <taxon>Mucorales</taxon>
        <taxon>Lichtheimiaceae</taxon>
        <taxon>Lichtheimia</taxon>
    </lineage>
</organism>
<evidence type="ECO:0000256" key="12">
    <source>
        <dbReference type="SAM" id="MobiDB-lite"/>
    </source>
</evidence>
<dbReference type="Pfam" id="PF00270">
    <property type="entry name" value="DEAD"/>
    <property type="match status" value="1"/>
</dbReference>
<dbReference type="GO" id="GO:0003743">
    <property type="term" value="F:translation initiation factor activity"/>
    <property type="evidence" value="ECO:0007669"/>
    <property type="project" value="UniProtKB-KW"/>
</dbReference>
<evidence type="ECO:0000256" key="4">
    <source>
        <dbReference type="ARBA" id="ARBA00022540"/>
    </source>
</evidence>
<dbReference type="Pfam" id="PF24899">
    <property type="entry name" value="UBA_DHX29"/>
    <property type="match status" value="1"/>
</dbReference>
<evidence type="ECO:0000256" key="1">
    <source>
        <dbReference type="ARBA" id="ARBA00008792"/>
    </source>
</evidence>
<sequence length="1467" mass="167297">MPRKKKAASNRGFATVSTPKSNTAQPTPQPAPPSDNVNVQALQTEIPKTPSPPSTTKKDDTDDNVTRLAKRFAHVNDRKAETLLNELGSRGASEDQGTAGMRSFALTADVEFDLLQVLKHQGKEDTFGTAGHPSKKGIINNSLDYDRAIGHMDVVYRTLLKMGFHASDVMEAFSATASSDIHHILDWLCVHVPYDRMPVGFFDKYFTEEGLSIRAELPEGEVQEQNKERRIVEEPKDVVQLARSNDDAAIKEEEDVRAKILKAAQQYYEEEEEDDEQDINEKHATLRLELSQLEEQLPRNNSKKKKFTSAAAMDTVDVQALEKKITQIRQSMQTIENDWDFDKRKSQEIFVTMQREALEALKEARQRRREQELEEKQHTAKEEKATVQQENDPLDLVGGDDDDGGLFGNMLDEEEEQQQSTVTPNDSKEEKVSWQLVDLAKPGWIGRYPKDMLQEFCKQNTEYTKQVYTTTSLGGHRWRATVKLVSRQPFHDPRIVEIPHPYATENTKDAEQLVAMAALFELDPTSSIYRIMSTPFKDLWLQWVEEKNERELRPHLEESKKRMQLFVNLMDGKLNKNNEDNVPESPSNHQTVEGEDKGSNKPLRVDRNAMFTRVKNAFAKRIRSKEYIDMKKKRSELPMASYRDEVLRLVRENQIIIVSGETGCGKSTQVPQFLAEELLQGKHSYGSVICTQPRRISAMSIAKRVSTEMGDYPRSIGTKNGLVGYQIRLESKVADENVLGILLRRLESDPQLEGITHVVVDEVHERTLDSDFLLIVLRRLCRIRHDLKVILMSATVEAHRFSEYFAGCPAISVPGRTFPVKVQYLEDVVEATGYTIEEDSHYAVRRERIHKAQGSVQVSGGRGTSHKVHFDWYDNDYDDDDPYDITRLDGKLTIKDEEDETSPKYSDQTRKMIKRMDESKINYDLILDLLDYICIRSQDEPNTSVPDTGAILVFLPGMPEIRRLYDMVAAHRVLGDTSQFILIALHSTLSSEHQERAFDVPPKGMRKIVLSTNIAETGVTISDVTVVIDTGMAKIVSYDQKRRITRLRQSFIAKANARQRRGRAGRVQEGLCFHLFTENKYMEMADYETPEILRLPLEELCLRIKVCDLGSIQEFLGTALDAPSPQLVVNAIETLQEVQALSTDGMESLTALGAHLANLPVDVHIGKMILFGAIFRCLDPVLTIAAALSFKSPFMRPFGKELEADVARSKFRYADSDFWTIVKAYQAWRDQLQKLQAQGSGWRRKIRDFCTRHFLSEANLEMMEDMKRQYLELLLDIGFVKSNDIEDLQGYQVKRGGKMRWCSVPAVYNEHAASVPVVNAAIMAGLYPKLAERHGETFANNKHTAMRIHPSSMLFGRETSLSSDFLVYNTVVMNGEQIYMWEATTIEPVAVMLLASDMVIKHKQRVVILDEWIKFECFARSAALLKFLRMKLTKWLTVKMKQPSLDLTSYSQEMMDVMVRTLESRLE</sequence>
<feature type="compositionally biased region" description="Basic and acidic residues" evidence="12">
    <location>
        <begin position="366"/>
        <end position="385"/>
    </location>
</feature>
<feature type="domain" description="Helicase ATP-binding" evidence="13">
    <location>
        <begin position="647"/>
        <end position="814"/>
    </location>
</feature>
<dbReference type="PANTHER" id="PTHR18934">
    <property type="entry name" value="ATP-DEPENDENT RNA HELICASE"/>
    <property type="match status" value="1"/>
</dbReference>
<accession>A0A077WP05</accession>
<feature type="domain" description="Helicase C-terminal" evidence="14">
    <location>
        <begin position="929"/>
        <end position="1108"/>
    </location>
</feature>
<dbReference type="InterPro" id="IPR059023">
    <property type="entry name" value="RNA_hel_CTD"/>
</dbReference>
<evidence type="ECO:0000256" key="2">
    <source>
        <dbReference type="ARBA" id="ARBA00012552"/>
    </source>
</evidence>
<keyword evidence="4" id="KW-0396">Initiation factor</keyword>
<dbReference type="Pfam" id="PF07717">
    <property type="entry name" value="OB_NTP_bind"/>
    <property type="match status" value="1"/>
</dbReference>
<dbReference type="InterPro" id="IPR011709">
    <property type="entry name" value="DEAD-box_helicase_OB_fold"/>
</dbReference>
<dbReference type="Pfam" id="PF00271">
    <property type="entry name" value="Helicase_C"/>
    <property type="match status" value="1"/>
</dbReference>
<dbReference type="CDD" id="cd17917">
    <property type="entry name" value="DEXHc_RHA-like"/>
    <property type="match status" value="1"/>
</dbReference>
<evidence type="ECO:0000256" key="8">
    <source>
        <dbReference type="ARBA" id="ARBA00022840"/>
    </source>
</evidence>
<reference evidence="15" key="1">
    <citation type="journal article" date="2014" name="Genome Announc.">
        <title>De novo whole-genome sequence and genome annotation of Lichtheimia ramosa.</title>
        <authorList>
            <person name="Linde J."/>
            <person name="Schwartze V."/>
            <person name="Binder U."/>
            <person name="Lass-Florl C."/>
            <person name="Voigt K."/>
            <person name="Horn F."/>
        </authorList>
    </citation>
    <scope>NUCLEOTIDE SEQUENCE</scope>
    <source>
        <strain evidence="15">JMRC FSU:6197</strain>
    </source>
</reference>
<dbReference type="SUPFAM" id="SSF52540">
    <property type="entry name" value="P-loop containing nucleoside triphosphate hydrolases"/>
    <property type="match status" value="1"/>
</dbReference>
<evidence type="ECO:0000256" key="10">
    <source>
        <dbReference type="ARBA" id="ARBA00023054"/>
    </source>
</evidence>
<evidence type="ECO:0000313" key="15">
    <source>
        <dbReference type="EMBL" id="CDS09110.1"/>
    </source>
</evidence>
<evidence type="ECO:0000256" key="5">
    <source>
        <dbReference type="ARBA" id="ARBA00022741"/>
    </source>
</evidence>
<feature type="region of interest" description="Disordered" evidence="12">
    <location>
        <begin position="1"/>
        <end position="64"/>
    </location>
</feature>
<feature type="region of interest" description="Disordered" evidence="12">
    <location>
        <begin position="574"/>
        <end position="603"/>
    </location>
</feature>
<dbReference type="FunFam" id="3.40.50.300:FF:000500">
    <property type="entry name" value="ATP-dependent RNA helicase DHX29"/>
    <property type="match status" value="1"/>
</dbReference>
<evidence type="ECO:0000256" key="6">
    <source>
        <dbReference type="ARBA" id="ARBA00022801"/>
    </source>
</evidence>
<dbReference type="EMBL" id="LK023329">
    <property type="protein sequence ID" value="CDS09110.1"/>
    <property type="molecule type" value="Genomic_DNA"/>
</dbReference>
<keyword evidence="9" id="KW-0648">Protein biosynthesis</keyword>
<dbReference type="InterPro" id="IPR056890">
    <property type="entry name" value="UBA_DHX29-like"/>
</dbReference>
<dbReference type="PROSITE" id="PS51192">
    <property type="entry name" value="HELICASE_ATP_BIND_1"/>
    <property type="match status" value="1"/>
</dbReference>
<dbReference type="Pfam" id="PF21010">
    <property type="entry name" value="HA2_C"/>
    <property type="match status" value="1"/>
</dbReference>
<feature type="region of interest" description="Disordered" evidence="12">
    <location>
        <begin position="366"/>
        <end position="409"/>
    </location>
</feature>
<dbReference type="GO" id="GO:0003723">
    <property type="term" value="F:RNA binding"/>
    <property type="evidence" value="ECO:0007669"/>
    <property type="project" value="TreeGrafter"/>
</dbReference>
<keyword evidence="6" id="KW-0378">Hydrolase</keyword>
<feature type="compositionally biased region" description="Basic and acidic residues" evidence="12">
    <location>
        <begin position="592"/>
        <end position="603"/>
    </location>
</feature>
<dbReference type="FunFam" id="3.40.50.300:FF:000325">
    <property type="entry name" value="ATP-dependent RNA helicase DHX29"/>
    <property type="match status" value="1"/>
</dbReference>
<dbReference type="SMART" id="SM00487">
    <property type="entry name" value="DEXDc"/>
    <property type="match status" value="1"/>
</dbReference>
<comment type="similarity">
    <text evidence="1">Belongs to the DEAD box helicase family. DEAH subfamily.</text>
</comment>
<evidence type="ECO:0000256" key="3">
    <source>
        <dbReference type="ARBA" id="ARBA00022490"/>
    </source>
</evidence>
<keyword evidence="10" id="KW-0175">Coiled coil</keyword>
<dbReference type="InterPro" id="IPR001650">
    <property type="entry name" value="Helicase_C-like"/>
</dbReference>
<dbReference type="PROSITE" id="PS51194">
    <property type="entry name" value="HELICASE_CTER"/>
    <property type="match status" value="1"/>
</dbReference>
<dbReference type="Pfam" id="PF26026">
    <property type="entry name" value="RNA_hel_CTD"/>
    <property type="match status" value="1"/>
</dbReference>
<dbReference type="Gene3D" id="3.40.50.300">
    <property type="entry name" value="P-loop containing nucleotide triphosphate hydrolases"/>
    <property type="match status" value="2"/>
</dbReference>
<name>A0A077WP05_9FUNG</name>
<protein>
    <recommendedName>
        <fullName evidence="2">RNA helicase</fullName>
        <ecNumber evidence="2">3.6.4.13</ecNumber>
    </recommendedName>
</protein>
<proteinExistence type="inferred from homology"/>
<dbReference type="InterPro" id="IPR027417">
    <property type="entry name" value="P-loop_NTPase"/>
</dbReference>
<dbReference type="OrthoDB" id="5600252at2759"/>
<dbReference type="SMART" id="SM00490">
    <property type="entry name" value="HELICc"/>
    <property type="match status" value="1"/>
</dbReference>
<keyword evidence="3" id="KW-0963">Cytoplasm</keyword>
<dbReference type="InterPro" id="IPR011545">
    <property type="entry name" value="DEAD/DEAH_box_helicase_dom"/>
</dbReference>
<dbReference type="Gene3D" id="1.20.120.1080">
    <property type="match status" value="1"/>
</dbReference>
<evidence type="ECO:0000256" key="9">
    <source>
        <dbReference type="ARBA" id="ARBA00022917"/>
    </source>
</evidence>
<evidence type="ECO:0000259" key="13">
    <source>
        <dbReference type="PROSITE" id="PS51192"/>
    </source>
</evidence>
<dbReference type="InterPro" id="IPR007502">
    <property type="entry name" value="Helicase-assoc_dom"/>
</dbReference>
<keyword evidence="8" id="KW-0067">ATP-binding</keyword>